<organism evidence="2 3">
    <name type="scientific">Eiseniibacteriota bacterium</name>
    <dbReference type="NCBI Taxonomy" id="2212470"/>
    <lineage>
        <taxon>Bacteria</taxon>
        <taxon>Candidatus Eiseniibacteriota</taxon>
    </lineage>
</organism>
<keyword evidence="1" id="KW-0732">Signal</keyword>
<feature type="signal peptide" evidence="1">
    <location>
        <begin position="1"/>
        <end position="23"/>
    </location>
</feature>
<feature type="chain" id="PRO_5037642563" evidence="1">
    <location>
        <begin position="24"/>
        <end position="228"/>
    </location>
</feature>
<dbReference type="PROSITE" id="PS51257">
    <property type="entry name" value="PROKAR_LIPOPROTEIN"/>
    <property type="match status" value="1"/>
</dbReference>
<gene>
    <name evidence="2" type="ORF">HZA61_09175</name>
</gene>
<name>A0A933W963_UNCEI</name>
<evidence type="ECO:0000313" key="3">
    <source>
        <dbReference type="Proteomes" id="UP000696931"/>
    </source>
</evidence>
<comment type="caution">
    <text evidence="2">The sequence shown here is derived from an EMBL/GenBank/DDBJ whole genome shotgun (WGS) entry which is preliminary data.</text>
</comment>
<dbReference type="AlphaFoldDB" id="A0A933W963"/>
<proteinExistence type="predicted"/>
<sequence>MKQLRLVALVLAASLACAAIAFACGGTKSTNAAAAASGSSCCAAGAGATAANAKGAKGAKGAAAQCTPEMQAACTPEMKAACSASGAGASCGMHGTSASAAMMDCAVCAEGASCDEDMASSGAHRQVVALKNGAMLVYTADAPEGVRALQASVARHNATVMAVLAGQRSGKLCSHCKPLRGAMASGKLVREVVNVQRGAQIVITSPDRATVQRIHEMTGAQVAARVRD</sequence>
<protein>
    <submittedName>
        <fullName evidence="2">Uncharacterized protein</fullName>
    </submittedName>
</protein>
<dbReference type="EMBL" id="JACRIW010000060">
    <property type="protein sequence ID" value="MBI5169646.1"/>
    <property type="molecule type" value="Genomic_DNA"/>
</dbReference>
<accession>A0A933W963</accession>
<dbReference type="Proteomes" id="UP000696931">
    <property type="component" value="Unassembled WGS sequence"/>
</dbReference>
<evidence type="ECO:0000256" key="1">
    <source>
        <dbReference type="SAM" id="SignalP"/>
    </source>
</evidence>
<reference evidence="2" key="1">
    <citation type="submission" date="2020-07" db="EMBL/GenBank/DDBJ databases">
        <title>Huge and variable diversity of episymbiotic CPR bacteria and DPANN archaea in groundwater ecosystems.</title>
        <authorList>
            <person name="He C.Y."/>
            <person name="Keren R."/>
            <person name="Whittaker M."/>
            <person name="Farag I.F."/>
            <person name="Doudna J."/>
            <person name="Cate J.H.D."/>
            <person name="Banfield J.F."/>
        </authorList>
    </citation>
    <scope>NUCLEOTIDE SEQUENCE</scope>
    <source>
        <strain evidence="2">NC_groundwater_1813_Pr3_B-0.1um_71_17</strain>
    </source>
</reference>
<evidence type="ECO:0000313" key="2">
    <source>
        <dbReference type="EMBL" id="MBI5169646.1"/>
    </source>
</evidence>